<dbReference type="EMBL" id="JBDXMI010000001">
    <property type="protein sequence ID" value="MEO9386140.1"/>
    <property type="molecule type" value="Genomic_DNA"/>
</dbReference>
<keyword evidence="2" id="KW-1185">Reference proteome</keyword>
<dbReference type="SUPFAM" id="SSF53756">
    <property type="entry name" value="UDP-Glycosyltransferase/glycogen phosphorylase"/>
    <property type="match status" value="1"/>
</dbReference>
<reference evidence="1 2" key="1">
    <citation type="submission" date="2024-05" db="EMBL/GenBank/DDBJ databases">
        <authorList>
            <person name="De Oliveira J.P."/>
            <person name="Noriler S.A."/>
            <person name="De Oliveira A.G."/>
            <person name="Sipoli D.S."/>
        </authorList>
    </citation>
    <scope>NUCLEOTIDE SEQUENCE [LARGE SCALE GENOMIC DNA]</scope>
    <source>
        <strain evidence="1 2">LABIM192</strain>
    </source>
</reference>
<dbReference type="NCBIfam" id="TIGR03590">
    <property type="entry name" value="PseG"/>
    <property type="match status" value="1"/>
</dbReference>
<dbReference type="EC" id="3.6.1.57" evidence="1"/>
<dbReference type="RefSeq" id="WP_232538592.1">
    <property type="nucleotide sequence ID" value="NZ_CP029495.1"/>
</dbReference>
<accession>A0ABV0IZZ7</accession>
<evidence type="ECO:0000313" key="1">
    <source>
        <dbReference type="EMBL" id="MEO9386140.1"/>
    </source>
</evidence>
<dbReference type="Gene3D" id="3.40.50.11190">
    <property type="match status" value="1"/>
</dbReference>
<organism evidence="1 2">
    <name type="scientific">Chromobacterium phragmitis</name>
    <dbReference type="NCBI Taxonomy" id="2202141"/>
    <lineage>
        <taxon>Bacteria</taxon>
        <taxon>Pseudomonadati</taxon>
        <taxon>Pseudomonadota</taxon>
        <taxon>Betaproteobacteria</taxon>
        <taxon>Neisseriales</taxon>
        <taxon>Chromobacteriaceae</taxon>
        <taxon>Chromobacterium</taxon>
    </lineage>
</organism>
<proteinExistence type="predicted"/>
<dbReference type="InterPro" id="IPR020023">
    <property type="entry name" value="PseG"/>
</dbReference>
<dbReference type="Proteomes" id="UP001462502">
    <property type="component" value="Unassembled WGS sequence"/>
</dbReference>
<dbReference type="Gene3D" id="3.40.50.2000">
    <property type="entry name" value="Glycogen Phosphorylase B"/>
    <property type="match status" value="1"/>
</dbReference>
<evidence type="ECO:0000313" key="2">
    <source>
        <dbReference type="Proteomes" id="UP001462502"/>
    </source>
</evidence>
<comment type="caution">
    <text evidence="1">The sequence shown here is derived from an EMBL/GenBank/DDBJ whole genome shotgun (WGS) entry which is preliminary data.</text>
</comment>
<gene>
    <name evidence="1" type="primary">pseG</name>
    <name evidence="1" type="ORF">ABI908_18750</name>
</gene>
<keyword evidence="1" id="KW-0378">Hydrolase</keyword>
<sequence>MRCLALLDSRLREGADVALASRALPPAWRGVAERAGCRILDLDPEGGAAEDAAVCLDWMRAGPACGVVVDHYGLDAEWERPLRLEAAWLLALDDMADRRHDCDLLLDQNDCRPGGGRYLGKVPADCALLLGPRYALLRPEFAALRADCVPRSSLGRALVFLSSGDAGDETGKALRGIAESGLPLRVDVVTGDGHPDPAGIGRLCAEQGWTHHHQIGYMARLVREADVCVGSAGSASWERCALGLPALVAQLADNQAEVCRALEHAGAARVLGFAERLNESDYAQALLSLRPEELSRMSKAAFRLVDGLGARRVWDVIAEWE</sequence>
<name>A0ABV0IZZ7_9NEIS</name>
<protein>
    <submittedName>
        <fullName evidence="1">UDP-2,4-diacetamido-2,4, 6-trideoxy-beta-L-altropyranose hydrolase</fullName>
        <ecNumber evidence="1">3.6.1.57</ecNumber>
    </submittedName>
</protein>
<dbReference type="GO" id="GO:0016787">
    <property type="term" value="F:hydrolase activity"/>
    <property type="evidence" value="ECO:0007669"/>
    <property type="project" value="UniProtKB-KW"/>
</dbReference>